<accession>A0A128F8J6</accession>
<evidence type="ECO:0000256" key="1">
    <source>
        <dbReference type="SAM" id="Phobius"/>
    </source>
</evidence>
<reference evidence="3" key="1">
    <citation type="submission" date="2016-02" db="EMBL/GenBank/DDBJ databases">
        <authorList>
            <person name="Rodrigo-Torres Lidia"/>
            <person name="Arahal R.David."/>
        </authorList>
    </citation>
    <scope>NUCLEOTIDE SEQUENCE [LARGE SCALE GENOMIC DNA]</scope>
    <source>
        <strain evidence="3">CECT 8713</strain>
    </source>
</reference>
<keyword evidence="3" id="KW-1185">Reference proteome</keyword>
<name>A0A128F8J6_9GAMM</name>
<gene>
    <name evidence="2" type="ORF">GMA8713_02376</name>
</gene>
<keyword evidence="1" id="KW-1133">Transmembrane helix</keyword>
<keyword evidence="1" id="KW-0472">Membrane</keyword>
<dbReference type="OrthoDB" id="5829309at2"/>
<sequence>MATPSRRTFNNFLILGILAFITLINLPTYLRSQLAESEAEQPVEQVLPDGIIALMPSDVEVKALRFPKFTLTNAMPWQTDTKLSISATELANRWINLSGTEIDTDTYDKLKPSLREPATLVVDRGEAVEPLRLTYYQLPQFWLIQNWENRWLAVSVDPNYLFPFANQN</sequence>
<organism evidence="2 3">
    <name type="scientific">Grimontia marina</name>
    <dbReference type="NCBI Taxonomy" id="646534"/>
    <lineage>
        <taxon>Bacteria</taxon>
        <taxon>Pseudomonadati</taxon>
        <taxon>Pseudomonadota</taxon>
        <taxon>Gammaproteobacteria</taxon>
        <taxon>Vibrionales</taxon>
        <taxon>Vibrionaceae</taxon>
        <taxon>Grimontia</taxon>
    </lineage>
</organism>
<dbReference type="Proteomes" id="UP000073601">
    <property type="component" value="Unassembled WGS sequence"/>
</dbReference>
<keyword evidence="1" id="KW-0812">Transmembrane</keyword>
<feature type="transmembrane region" description="Helical" evidence="1">
    <location>
        <begin position="12"/>
        <end position="30"/>
    </location>
</feature>
<evidence type="ECO:0000313" key="3">
    <source>
        <dbReference type="Proteomes" id="UP000073601"/>
    </source>
</evidence>
<proteinExistence type="predicted"/>
<evidence type="ECO:0000313" key="2">
    <source>
        <dbReference type="EMBL" id="CZF82825.1"/>
    </source>
</evidence>
<dbReference type="EMBL" id="FIZY01000020">
    <property type="protein sequence ID" value="CZF82825.1"/>
    <property type="molecule type" value="Genomic_DNA"/>
</dbReference>
<protein>
    <submittedName>
        <fullName evidence="2">Uncharacterized protein</fullName>
    </submittedName>
</protein>
<dbReference type="RefSeq" id="WP_062709707.1">
    <property type="nucleotide sequence ID" value="NZ_CAWRCI010000020.1"/>
</dbReference>
<dbReference type="AlphaFoldDB" id="A0A128F8J6"/>